<evidence type="ECO:0000313" key="1">
    <source>
        <dbReference type="EMBL" id="XCN76609.1"/>
    </source>
</evidence>
<dbReference type="AlphaFoldDB" id="A0AAU8M5P7"/>
<dbReference type="EMBL" id="CP159278">
    <property type="protein sequence ID" value="XCN76609.1"/>
    <property type="molecule type" value="Genomic_DNA"/>
</dbReference>
<reference evidence="1" key="2">
    <citation type="submission" date="2024-07" db="EMBL/GenBank/DDBJ databases">
        <title>A complete genome sequence for Pseudomonas syringae USA007.</title>
        <authorList>
            <person name="Baltrus D.A."/>
        </authorList>
    </citation>
    <scope>NUCLEOTIDE SEQUENCE</scope>
    <source>
        <strain evidence="1">USA007</strain>
    </source>
</reference>
<dbReference type="RefSeq" id="WP_024657766.1">
    <property type="nucleotide sequence ID" value="NZ_CP159278.1"/>
</dbReference>
<sequence length="104" mass="11821">MSGIKRLNPRQADNVRPANSFVFAGRNRASVMALYPEKYCERSIPDAPLFLVCVGIHAEMSAAHECQRFACAIFLPMPQGMRFLASWQVDALENDRWGRVFYPL</sequence>
<proteinExistence type="predicted"/>
<protein>
    <submittedName>
        <fullName evidence="1">Uncharacterized protein</fullName>
    </submittedName>
</protein>
<reference evidence="1" key="1">
    <citation type="journal article" date="2014" name="Genome Announc.">
        <title>Draft Genome Sequences of a Phylogenetically Diverse Suite of Pseudomonas syringae Strains from Multiple Source Populations.</title>
        <authorList>
            <person name="Baltrus D.A."/>
            <person name="Yourstone S."/>
            <person name="Lind A."/>
            <person name="Guilbaud C."/>
            <person name="Sands D.C."/>
            <person name="Jones C.D."/>
            <person name="Morris C.E."/>
            <person name="Dangl J.L."/>
        </authorList>
    </citation>
    <scope>NUCLEOTIDE SEQUENCE</scope>
    <source>
        <strain evidence="1">USA007</strain>
    </source>
</reference>
<gene>
    <name evidence="1" type="ORF">N027_19325</name>
</gene>
<organism evidence="1">
    <name type="scientific">Pseudomonas syringae USA007</name>
    <dbReference type="NCBI Taxonomy" id="1357288"/>
    <lineage>
        <taxon>Bacteria</taxon>
        <taxon>Pseudomonadati</taxon>
        <taxon>Pseudomonadota</taxon>
        <taxon>Gammaproteobacteria</taxon>
        <taxon>Pseudomonadales</taxon>
        <taxon>Pseudomonadaceae</taxon>
        <taxon>Pseudomonas</taxon>
        <taxon>Pseudomonas syringae</taxon>
    </lineage>
</organism>
<accession>A0AAU8M5P7</accession>
<name>A0AAU8M5P7_PSESX</name>